<proteinExistence type="predicted"/>
<dbReference type="Proteomes" id="UP001497623">
    <property type="component" value="Unassembled WGS sequence"/>
</dbReference>
<evidence type="ECO:0000313" key="3">
    <source>
        <dbReference type="Proteomes" id="UP001497623"/>
    </source>
</evidence>
<sequence>MGAVKVVTMKWVFFLILVILLQCSTAQGKQQKACDAGTASLHKPVTLPLSEVYNFIWILDNENLFNLEVDFNSEIPFEAPVKVTSWFKVAIKRKWNTCIFEFTELYFGGNSGLPANQTISCTSTNVTFTSDKPFIWTTCENVPVTPKDCNASLANVRKSKYQQVNAYVPNTGLQMWILPVKQNTKLTIEDSYNANTTATLTVNQNMWHDASLVYDDIHTRMKFEAIVTTNRPIVGAFGMTQITNV</sequence>
<protein>
    <submittedName>
        <fullName evidence="2">Uncharacterized protein</fullName>
    </submittedName>
</protein>
<evidence type="ECO:0000313" key="2">
    <source>
        <dbReference type="EMBL" id="CAL4168091.1"/>
    </source>
</evidence>
<feature type="chain" id="PRO_5043685392" evidence="1">
    <location>
        <begin position="27"/>
        <end position="245"/>
    </location>
</feature>
<feature type="signal peptide" evidence="1">
    <location>
        <begin position="1"/>
        <end position="26"/>
    </location>
</feature>
<accession>A0AAV2S9W3</accession>
<keyword evidence="1" id="KW-0732">Signal</keyword>
<dbReference type="AlphaFoldDB" id="A0AAV2S9W3"/>
<reference evidence="2 3" key="1">
    <citation type="submission" date="2024-05" db="EMBL/GenBank/DDBJ databases">
        <authorList>
            <person name="Wallberg A."/>
        </authorList>
    </citation>
    <scope>NUCLEOTIDE SEQUENCE [LARGE SCALE GENOMIC DNA]</scope>
</reference>
<evidence type="ECO:0000256" key="1">
    <source>
        <dbReference type="SAM" id="SignalP"/>
    </source>
</evidence>
<feature type="non-terminal residue" evidence="2">
    <location>
        <position position="245"/>
    </location>
</feature>
<name>A0AAV2S9W3_MEGNR</name>
<keyword evidence="3" id="KW-1185">Reference proteome</keyword>
<dbReference type="EMBL" id="CAXKWB010049189">
    <property type="protein sequence ID" value="CAL4168091.1"/>
    <property type="molecule type" value="Genomic_DNA"/>
</dbReference>
<gene>
    <name evidence="2" type="ORF">MNOR_LOCUS33658</name>
</gene>
<organism evidence="2 3">
    <name type="scientific">Meganyctiphanes norvegica</name>
    <name type="common">Northern krill</name>
    <name type="synonym">Thysanopoda norvegica</name>
    <dbReference type="NCBI Taxonomy" id="48144"/>
    <lineage>
        <taxon>Eukaryota</taxon>
        <taxon>Metazoa</taxon>
        <taxon>Ecdysozoa</taxon>
        <taxon>Arthropoda</taxon>
        <taxon>Crustacea</taxon>
        <taxon>Multicrustacea</taxon>
        <taxon>Malacostraca</taxon>
        <taxon>Eumalacostraca</taxon>
        <taxon>Eucarida</taxon>
        <taxon>Euphausiacea</taxon>
        <taxon>Euphausiidae</taxon>
        <taxon>Meganyctiphanes</taxon>
    </lineage>
</organism>
<comment type="caution">
    <text evidence="2">The sequence shown here is derived from an EMBL/GenBank/DDBJ whole genome shotgun (WGS) entry which is preliminary data.</text>
</comment>